<keyword evidence="11" id="KW-1185">Reference proteome</keyword>
<reference evidence="11" key="1">
    <citation type="submission" date="2011-04" db="EMBL/GenBank/DDBJ databases">
        <title>Complete sequence of Cellvibrio gilvus ATCC 13127.</title>
        <authorList>
            <person name="Lucas S."/>
            <person name="Han J."/>
            <person name="Lapidus A."/>
            <person name="Cheng J.-F."/>
            <person name="Goodwin L."/>
            <person name="Pitluck S."/>
            <person name="Peters L."/>
            <person name="Munk A."/>
            <person name="Detter J.C."/>
            <person name="Han C."/>
            <person name="Tapia R."/>
            <person name="Land M."/>
            <person name="Hauser L."/>
            <person name="Kyrpides N."/>
            <person name="Ivanova N."/>
            <person name="Ovchinnikova G."/>
            <person name="Pagani I."/>
            <person name="Mead D."/>
            <person name="Brumm P."/>
            <person name="Woyke T."/>
        </authorList>
    </citation>
    <scope>NUCLEOTIDE SEQUENCE [LARGE SCALE GENOMIC DNA]</scope>
    <source>
        <strain evidence="11">ATCC 13127 / NRRL B-14078</strain>
    </source>
</reference>
<evidence type="ECO:0000256" key="3">
    <source>
        <dbReference type="ARBA" id="ARBA00022741"/>
    </source>
</evidence>
<dbReference type="HOGENOM" id="CLU_000604_84_3_11"/>
<dbReference type="PANTHER" id="PTHR43394">
    <property type="entry name" value="ATP-DEPENDENT PERMEASE MDL1, MITOCHONDRIAL"/>
    <property type="match status" value="1"/>
</dbReference>
<dbReference type="PROSITE" id="PS50929">
    <property type="entry name" value="ABC_TM1F"/>
    <property type="match status" value="1"/>
</dbReference>
<comment type="subcellular location">
    <subcellularLocation>
        <location evidence="1">Cell membrane</location>
        <topology evidence="1">Multi-pass membrane protein</topology>
    </subcellularLocation>
</comment>
<evidence type="ECO:0000256" key="7">
    <source>
        <dbReference type="SAM" id="Phobius"/>
    </source>
</evidence>
<dbReference type="InterPro" id="IPR003439">
    <property type="entry name" value="ABC_transporter-like_ATP-bd"/>
</dbReference>
<keyword evidence="6 7" id="KW-0472">Membrane</keyword>
<keyword evidence="2 7" id="KW-0812">Transmembrane</keyword>
<evidence type="ECO:0000259" key="8">
    <source>
        <dbReference type="PROSITE" id="PS50893"/>
    </source>
</evidence>
<keyword evidence="4" id="KW-0067">ATP-binding</keyword>
<dbReference type="GO" id="GO:0016887">
    <property type="term" value="F:ATP hydrolysis activity"/>
    <property type="evidence" value="ECO:0007669"/>
    <property type="project" value="InterPro"/>
</dbReference>
<dbReference type="eggNOG" id="COG1132">
    <property type="taxonomic scope" value="Bacteria"/>
</dbReference>
<dbReference type="AlphaFoldDB" id="F8A5M1"/>
<gene>
    <name evidence="10" type="ordered locus">Celgi_1665</name>
</gene>
<feature type="transmembrane region" description="Helical" evidence="7">
    <location>
        <begin position="261"/>
        <end position="279"/>
    </location>
</feature>
<dbReference type="PANTHER" id="PTHR43394:SF1">
    <property type="entry name" value="ATP-BINDING CASSETTE SUB-FAMILY B MEMBER 10, MITOCHONDRIAL"/>
    <property type="match status" value="1"/>
</dbReference>
<evidence type="ECO:0000256" key="4">
    <source>
        <dbReference type="ARBA" id="ARBA00022840"/>
    </source>
</evidence>
<evidence type="ECO:0000313" key="11">
    <source>
        <dbReference type="Proteomes" id="UP000000485"/>
    </source>
</evidence>
<evidence type="ECO:0000313" key="10">
    <source>
        <dbReference type="EMBL" id="AEI12176.1"/>
    </source>
</evidence>
<evidence type="ECO:0000256" key="5">
    <source>
        <dbReference type="ARBA" id="ARBA00022989"/>
    </source>
</evidence>
<dbReference type="SUPFAM" id="SSF90123">
    <property type="entry name" value="ABC transporter transmembrane region"/>
    <property type="match status" value="1"/>
</dbReference>
<dbReference type="PROSITE" id="PS50893">
    <property type="entry name" value="ABC_TRANSPORTER_2"/>
    <property type="match status" value="1"/>
</dbReference>
<dbReference type="Gene3D" id="3.40.50.300">
    <property type="entry name" value="P-loop containing nucleotide triphosphate hydrolases"/>
    <property type="match status" value="1"/>
</dbReference>
<dbReference type="SUPFAM" id="SSF52540">
    <property type="entry name" value="P-loop containing nucleoside triphosphate hydrolases"/>
    <property type="match status" value="1"/>
</dbReference>
<dbReference type="InterPro" id="IPR003593">
    <property type="entry name" value="AAA+_ATPase"/>
</dbReference>
<dbReference type="InterPro" id="IPR011527">
    <property type="entry name" value="ABC1_TM_dom"/>
</dbReference>
<evidence type="ECO:0000256" key="6">
    <source>
        <dbReference type="ARBA" id="ARBA00023136"/>
    </source>
</evidence>
<keyword evidence="5 7" id="KW-1133">Transmembrane helix</keyword>
<dbReference type="GO" id="GO:0005524">
    <property type="term" value="F:ATP binding"/>
    <property type="evidence" value="ECO:0007669"/>
    <property type="project" value="UniProtKB-KW"/>
</dbReference>
<evidence type="ECO:0000259" key="9">
    <source>
        <dbReference type="PROSITE" id="PS50929"/>
    </source>
</evidence>
<dbReference type="InterPro" id="IPR036640">
    <property type="entry name" value="ABC1_TM_sf"/>
</dbReference>
<dbReference type="Proteomes" id="UP000000485">
    <property type="component" value="Chromosome"/>
</dbReference>
<feature type="domain" description="ABC transporter" evidence="8">
    <location>
        <begin position="351"/>
        <end position="600"/>
    </location>
</feature>
<dbReference type="RefSeq" id="WP_013883695.1">
    <property type="nucleotide sequence ID" value="NC_015671.1"/>
</dbReference>
<evidence type="ECO:0000256" key="2">
    <source>
        <dbReference type="ARBA" id="ARBA00022692"/>
    </source>
</evidence>
<dbReference type="SMART" id="SM00382">
    <property type="entry name" value="AAA"/>
    <property type="match status" value="1"/>
</dbReference>
<dbReference type="PROSITE" id="PS00211">
    <property type="entry name" value="ABC_TRANSPORTER_1"/>
    <property type="match status" value="1"/>
</dbReference>
<feature type="transmembrane region" description="Helical" evidence="7">
    <location>
        <begin position="68"/>
        <end position="85"/>
    </location>
</feature>
<name>F8A5M1_CELGA</name>
<dbReference type="GO" id="GO:0015421">
    <property type="term" value="F:ABC-type oligopeptide transporter activity"/>
    <property type="evidence" value="ECO:0007669"/>
    <property type="project" value="TreeGrafter"/>
</dbReference>
<keyword evidence="3" id="KW-0547">Nucleotide-binding</keyword>
<dbReference type="KEGG" id="cga:Celgi_1665"/>
<protein>
    <submittedName>
        <fullName evidence="10">ABC transporter related protein</fullName>
    </submittedName>
</protein>
<accession>F8A5M1</accession>
<feature type="transmembrane region" description="Helical" evidence="7">
    <location>
        <begin position="32"/>
        <end position="56"/>
    </location>
</feature>
<dbReference type="InterPro" id="IPR039421">
    <property type="entry name" value="Type_1_exporter"/>
</dbReference>
<proteinExistence type="predicted"/>
<dbReference type="Gene3D" id="1.20.1560.10">
    <property type="entry name" value="ABC transporter type 1, transmembrane domain"/>
    <property type="match status" value="1"/>
</dbReference>
<dbReference type="EMBL" id="CP002665">
    <property type="protein sequence ID" value="AEI12176.1"/>
    <property type="molecule type" value="Genomic_DNA"/>
</dbReference>
<dbReference type="InterPro" id="IPR027417">
    <property type="entry name" value="P-loop_NTPase"/>
</dbReference>
<feature type="domain" description="ABC transmembrane type-1" evidence="9">
    <location>
        <begin position="32"/>
        <end position="317"/>
    </location>
</feature>
<dbReference type="STRING" id="593907.Celgi_1665"/>
<dbReference type="Pfam" id="PF00005">
    <property type="entry name" value="ABC_tran"/>
    <property type="match status" value="1"/>
</dbReference>
<feature type="transmembrane region" description="Helical" evidence="7">
    <location>
        <begin position="173"/>
        <end position="191"/>
    </location>
</feature>
<dbReference type="GO" id="GO:0005886">
    <property type="term" value="C:plasma membrane"/>
    <property type="evidence" value="ECO:0007669"/>
    <property type="project" value="UniProtKB-SubCell"/>
</dbReference>
<organism evidence="10 11">
    <name type="scientific">Cellulomonas gilvus (strain ATCC 13127 / NRRL B-14078)</name>
    <name type="common">Cellvibrio gilvus</name>
    <dbReference type="NCBI Taxonomy" id="593907"/>
    <lineage>
        <taxon>Bacteria</taxon>
        <taxon>Bacillati</taxon>
        <taxon>Actinomycetota</taxon>
        <taxon>Actinomycetes</taxon>
        <taxon>Micrococcales</taxon>
        <taxon>Cellulomonadaceae</taxon>
        <taxon>Cellulomonas</taxon>
    </lineage>
</organism>
<evidence type="ECO:0000256" key="1">
    <source>
        <dbReference type="ARBA" id="ARBA00004651"/>
    </source>
</evidence>
<feature type="transmembrane region" description="Helical" evidence="7">
    <location>
        <begin position="144"/>
        <end position="166"/>
    </location>
</feature>
<dbReference type="InterPro" id="IPR017871">
    <property type="entry name" value="ABC_transporter-like_CS"/>
</dbReference>
<sequence>MSVPERTGTGTLARHAAHALRLAWGASRRVTAAYVAALVVLAAVPLVVAWCTKLLLDALGRDAPASRLVSVALVLAGAGVVAAWLPQVQQHLQAQLQRAVAMASLVRLYEAVNRLPGIARFETPEFLDRLRLAQQSTTGVPASVVQLVLGLVTGLLTTVGFVVSLVAINPPMVVVVLLGAVPALVAELALARRRATTLWHVTPAQRRELVYSMVLTDAQAAKEIRLFGLGDFLLGRIVRERRAADAEQRAVDVRDLRVQGWLSLLSAGVAGAGLVWAVLQAHVGRLSIGDLTLFVAAVAGVQAATTAATQQVAQLRENLLLFGHFVAVVGCAPDLPVAVRPAALAPLDAEIRLEDVWFRYADDLPWVLRGVDLVIPRGTTLALVGVNGAGKSTLVKLLCRFYDPTHGRITWDGTDLRDVDPADLRARLATVFQDFVQYDMTAHDNIGIGSLAALEDQEQVERAAVRSGVDPALRALPRGYATPLTRLVLGLDDEDASTGVPLSGGQWQRLALARAFMREDADLLVLDEPSSGLDAEAEHDIHGSLTRFRQGRTSVLISHRLGAVRAADTIVVLDGGVVAEHGTHDDLVGRDGTYARLFALQRRGYDEPSGTDREPVASDA</sequence>